<feature type="domain" description="ABC-2 type transporter transmembrane" evidence="6">
    <location>
        <begin position="33"/>
        <end position="468"/>
    </location>
</feature>
<evidence type="ECO:0000256" key="2">
    <source>
        <dbReference type="ARBA" id="ARBA00022692"/>
    </source>
</evidence>
<feature type="transmembrane region" description="Helical" evidence="5">
    <location>
        <begin position="447"/>
        <end position="466"/>
    </location>
</feature>
<feature type="transmembrane region" description="Helical" evidence="5">
    <location>
        <begin position="366"/>
        <end position="387"/>
    </location>
</feature>
<comment type="caution">
    <text evidence="7">The sequence shown here is derived from an EMBL/GenBank/DDBJ whole genome shotgun (WGS) entry which is preliminary data.</text>
</comment>
<feature type="transmembrane region" description="Helical" evidence="5">
    <location>
        <begin position="313"/>
        <end position="346"/>
    </location>
</feature>
<proteinExistence type="predicted"/>
<feature type="transmembrane region" description="Helical" evidence="5">
    <location>
        <begin position="266"/>
        <end position="292"/>
    </location>
</feature>
<feature type="transmembrane region" description="Helical" evidence="5">
    <location>
        <begin position="399"/>
        <end position="417"/>
    </location>
</feature>
<evidence type="ECO:0000256" key="5">
    <source>
        <dbReference type="SAM" id="Phobius"/>
    </source>
</evidence>
<keyword evidence="2 5" id="KW-0812">Transmembrane</keyword>
<sequence length="499" mass="54414">MSDRQFSSRKGLPKFSRIWLIAMRDFMGYVKTWGFWLSFLLPVLFAGFGIMMQTADIDFSPPRYETVIDDTGVHGQAIVESFAAERDAQMTEIVQAMAALLPEAEQVGFRARVERDGAAAGLAELQDRYPMVASQVELPPASMVFVAPPAATLEALAPWLEGERSLDVNGKSVRLNGVIIIRGTADAPEPQYWSKNFNNAPAQRLMERYFRGLAKARFLKTGELTSEAYDEALKSRTQVSVFDPAKLSGATADDPAAVSRLDQLPFIAGIGLAFFLLMTIFAGSFMLLTSMIEEKMNKLLEMMLASTRFSEIMLGKMLGAALLTLASLAPYILVILVGLVGFFFFGNPEQAAAIREAFPPSTVATSVIFLVLGYMFYAAILIALGALAQSMQDAQTLSLPVMLVLFMGLGVIVIGVNAPDSPIVIFASIFPLTSPFAMMIRLASEPPLWQVLLSMGLLASSVVGVMWVCARIFRFGVLSGSGVSAISSWFRRVILRKSV</sequence>
<gene>
    <name evidence="7" type="ORF">GCM10009069_15000</name>
</gene>
<evidence type="ECO:0000256" key="3">
    <source>
        <dbReference type="ARBA" id="ARBA00022989"/>
    </source>
</evidence>
<comment type="subcellular location">
    <subcellularLocation>
        <location evidence="1">Membrane</location>
        <topology evidence="1">Multi-pass membrane protein</topology>
    </subcellularLocation>
</comment>
<dbReference type="PANTHER" id="PTHR43471:SF3">
    <property type="entry name" value="ABC TRANSPORTER PERMEASE PROTEIN NATB"/>
    <property type="match status" value="1"/>
</dbReference>
<dbReference type="RefSeq" id="WP_189497044.1">
    <property type="nucleotide sequence ID" value="NZ_BMZH01000005.1"/>
</dbReference>
<reference evidence="7" key="1">
    <citation type="journal article" date="2014" name="Int. J. Syst. Evol. Microbiol.">
        <title>Complete genome sequence of Corynebacterium casei LMG S-19264T (=DSM 44701T), isolated from a smear-ripened cheese.</title>
        <authorList>
            <consortium name="US DOE Joint Genome Institute (JGI-PGF)"/>
            <person name="Walter F."/>
            <person name="Albersmeier A."/>
            <person name="Kalinowski J."/>
            <person name="Ruckert C."/>
        </authorList>
    </citation>
    <scope>NUCLEOTIDE SEQUENCE</scope>
    <source>
        <strain evidence="7">KCTC 32513</strain>
    </source>
</reference>
<keyword evidence="8" id="KW-1185">Reference proteome</keyword>
<dbReference type="Proteomes" id="UP000634004">
    <property type="component" value="Unassembled WGS sequence"/>
</dbReference>
<dbReference type="PANTHER" id="PTHR43471">
    <property type="entry name" value="ABC TRANSPORTER PERMEASE"/>
    <property type="match status" value="1"/>
</dbReference>
<dbReference type="InterPro" id="IPR013525">
    <property type="entry name" value="ABC2_TM"/>
</dbReference>
<evidence type="ECO:0000256" key="4">
    <source>
        <dbReference type="ARBA" id="ARBA00023136"/>
    </source>
</evidence>
<evidence type="ECO:0000259" key="6">
    <source>
        <dbReference type="Pfam" id="PF12698"/>
    </source>
</evidence>
<accession>A0A8J3CQR6</accession>
<feature type="transmembrane region" description="Helical" evidence="5">
    <location>
        <begin position="33"/>
        <end position="52"/>
    </location>
</feature>
<evidence type="ECO:0000313" key="8">
    <source>
        <dbReference type="Proteomes" id="UP000634004"/>
    </source>
</evidence>
<name>A0A8J3CQR6_9PROT</name>
<reference evidence="7" key="2">
    <citation type="submission" date="2020-09" db="EMBL/GenBank/DDBJ databases">
        <authorList>
            <person name="Sun Q."/>
            <person name="Kim S."/>
        </authorList>
    </citation>
    <scope>NUCLEOTIDE SEQUENCE</scope>
    <source>
        <strain evidence="7">KCTC 32513</strain>
    </source>
</reference>
<protein>
    <recommendedName>
        <fullName evidence="6">ABC-2 type transporter transmembrane domain-containing protein</fullName>
    </recommendedName>
</protein>
<dbReference type="Pfam" id="PF12698">
    <property type="entry name" value="ABC2_membrane_3"/>
    <property type="match status" value="1"/>
</dbReference>
<evidence type="ECO:0000313" key="7">
    <source>
        <dbReference type="EMBL" id="GHA92953.1"/>
    </source>
</evidence>
<keyword evidence="4 5" id="KW-0472">Membrane</keyword>
<evidence type="ECO:0000256" key="1">
    <source>
        <dbReference type="ARBA" id="ARBA00004141"/>
    </source>
</evidence>
<dbReference type="AlphaFoldDB" id="A0A8J3CQR6"/>
<dbReference type="EMBL" id="BMZH01000005">
    <property type="protein sequence ID" value="GHA92953.1"/>
    <property type="molecule type" value="Genomic_DNA"/>
</dbReference>
<dbReference type="GO" id="GO:0016020">
    <property type="term" value="C:membrane"/>
    <property type="evidence" value="ECO:0007669"/>
    <property type="project" value="UniProtKB-SubCell"/>
</dbReference>
<organism evidence="7 8">
    <name type="scientific">Algimonas arctica</name>
    <dbReference type="NCBI Taxonomy" id="1479486"/>
    <lineage>
        <taxon>Bacteria</taxon>
        <taxon>Pseudomonadati</taxon>
        <taxon>Pseudomonadota</taxon>
        <taxon>Alphaproteobacteria</taxon>
        <taxon>Maricaulales</taxon>
        <taxon>Robiginitomaculaceae</taxon>
        <taxon>Algimonas</taxon>
    </lineage>
</organism>
<dbReference type="GO" id="GO:0140359">
    <property type="term" value="F:ABC-type transporter activity"/>
    <property type="evidence" value="ECO:0007669"/>
    <property type="project" value="InterPro"/>
</dbReference>
<keyword evidence="3 5" id="KW-1133">Transmembrane helix</keyword>
<feature type="transmembrane region" description="Helical" evidence="5">
    <location>
        <begin position="423"/>
        <end position="440"/>
    </location>
</feature>